<protein>
    <recommendedName>
        <fullName evidence="1">Capsule synthesis protein CapA domain-containing protein</fullName>
    </recommendedName>
</protein>
<accession>A0AA44MQF6</accession>
<feature type="non-terminal residue" evidence="2">
    <location>
        <position position="73"/>
    </location>
</feature>
<dbReference type="PANTHER" id="PTHR11575:SF6">
    <property type="entry name" value="2',3'-CYCLIC-NUCLEOTIDE 2'-PHOSPHODIESTERASE_3'-NUCLEOTIDASE"/>
    <property type="match status" value="1"/>
</dbReference>
<dbReference type="InterPro" id="IPR019079">
    <property type="entry name" value="Capsule_synth_CapA"/>
</dbReference>
<feature type="non-terminal residue" evidence="2">
    <location>
        <position position="1"/>
    </location>
</feature>
<gene>
    <name evidence="2" type="ORF">A5N45_11750</name>
</gene>
<organism evidence="2 3">
    <name type="scientific">Streptococcus pneumoniae</name>
    <dbReference type="NCBI Taxonomy" id="1313"/>
    <lineage>
        <taxon>Bacteria</taxon>
        <taxon>Bacillati</taxon>
        <taxon>Bacillota</taxon>
        <taxon>Bacilli</taxon>
        <taxon>Lactobacillales</taxon>
        <taxon>Streptococcaceae</taxon>
        <taxon>Streptococcus</taxon>
    </lineage>
</organism>
<dbReference type="PANTHER" id="PTHR11575">
    <property type="entry name" value="5'-NUCLEOTIDASE-RELATED"/>
    <property type="match status" value="1"/>
</dbReference>
<evidence type="ECO:0000313" key="3">
    <source>
        <dbReference type="Proteomes" id="UP000214939"/>
    </source>
</evidence>
<dbReference type="AlphaFoldDB" id="A0AA44MQF6"/>
<feature type="domain" description="Capsule synthesis protein CapA" evidence="1">
    <location>
        <begin position="11"/>
        <end position="70"/>
    </location>
</feature>
<dbReference type="SUPFAM" id="SSF56300">
    <property type="entry name" value="Metallo-dependent phosphatases"/>
    <property type="match status" value="1"/>
</dbReference>
<dbReference type="InterPro" id="IPR029052">
    <property type="entry name" value="Metallo-depent_PP-like"/>
</dbReference>
<reference evidence="2 3" key="1">
    <citation type="submission" date="2017-07" db="EMBL/GenBank/DDBJ databases">
        <title>Invasive disease caused simultaneously by more than one serotype of Streptococcus pneumoniae, South Africa.</title>
        <authorList>
            <person name="Ndlangisa K."/>
            <person name="Du Plessis M."/>
            <person name="Von Gottberg A."/>
        </authorList>
    </citation>
    <scope>NUCLEOTIDE SEQUENCE [LARGE SCALE GENOMIC DNA]</scope>
    <source>
        <strain evidence="2 3">8227-15B</strain>
    </source>
</reference>
<dbReference type="EMBL" id="NNBW01000299">
    <property type="protein sequence ID" value="OYL22827.1"/>
    <property type="molecule type" value="Genomic_DNA"/>
</dbReference>
<dbReference type="Proteomes" id="UP000214939">
    <property type="component" value="Unassembled WGS sequence"/>
</dbReference>
<dbReference type="GO" id="GO:0030288">
    <property type="term" value="C:outer membrane-bounded periplasmic space"/>
    <property type="evidence" value="ECO:0007669"/>
    <property type="project" value="TreeGrafter"/>
</dbReference>
<sequence>LEGQVQVQDIVESANETIPKMKAEGADVIIALAHTGIEKQAQSSGAENAVFDLATKTKGIDAIISGHPHGLFP</sequence>
<evidence type="ECO:0000313" key="2">
    <source>
        <dbReference type="EMBL" id="OYL22827.1"/>
    </source>
</evidence>
<comment type="caution">
    <text evidence="2">The sequence shown here is derived from an EMBL/GenBank/DDBJ whole genome shotgun (WGS) entry which is preliminary data.</text>
</comment>
<name>A0AA44MQF6_STREE</name>
<evidence type="ECO:0000259" key="1">
    <source>
        <dbReference type="Pfam" id="PF09587"/>
    </source>
</evidence>
<dbReference type="GO" id="GO:0009166">
    <property type="term" value="P:nucleotide catabolic process"/>
    <property type="evidence" value="ECO:0007669"/>
    <property type="project" value="InterPro"/>
</dbReference>
<dbReference type="PRINTS" id="PR01607">
    <property type="entry name" value="APYRASEFAMLY"/>
</dbReference>
<dbReference type="InterPro" id="IPR006179">
    <property type="entry name" value="5_nucleotidase/apyrase"/>
</dbReference>
<dbReference type="GO" id="GO:0016787">
    <property type="term" value="F:hydrolase activity"/>
    <property type="evidence" value="ECO:0007669"/>
    <property type="project" value="InterPro"/>
</dbReference>
<dbReference type="Gene3D" id="3.60.21.10">
    <property type="match status" value="1"/>
</dbReference>
<dbReference type="Pfam" id="PF09587">
    <property type="entry name" value="PGA_cap"/>
    <property type="match status" value="1"/>
</dbReference>
<proteinExistence type="predicted"/>